<sequence>MEVREVIEKEFLDNYKEMKRMVDPLVFGNLKSETEMLVKDARIILHKERVIEEGREVIEETKRNEEAEEILKKEIVRDKRREIIEKDEELQRMEKEIEELKAEGQRAKKLRDMKKEELECEKYGYKTESKILEELEMKNELMGKMIKMKGDLDEGILICNKRIITFNMKGMKREERKIYLSELIINEWTNEK</sequence>
<dbReference type="VEuPathDB" id="AmoebaDB:EHI5A_027630"/>
<keyword evidence="1" id="KW-0175">Coiled coil</keyword>
<feature type="coiled-coil region" evidence="1">
    <location>
        <begin position="76"/>
        <end position="117"/>
    </location>
</feature>
<name>A0A175JW59_ENTHI</name>
<dbReference type="AlphaFoldDB" id="A0A175JW59"/>
<evidence type="ECO:0000313" key="3">
    <source>
        <dbReference type="Proteomes" id="UP000078387"/>
    </source>
</evidence>
<dbReference type="Proteomes" id="UP000078387">
    <property type="component" value="Unassembled WGS sequence"/>
</dbReference>
<evidence type="ECO:0000313" key="2">
    <source>
        <dbReference type="EMBL" id="GAT98019.1"/>
    </source>
</evidence>
<organism evidence="2 3">
    <name type="scientific">Entamoeba histolytica</name>
    <dbReference type="NCBI Taxonomy" id="5759"/>
    <lineage>
        <taxon>Eukaryota</taxon>
        <taxon>Amoebozoa</taxon>
        <taxon>Evosea</taxon>
        <taxon>Archamoebae</taxon>
        <taxon>Mastigamoebida</taxon>
        <taxon>Entamoebidae</taxon>
        <taxon>Entamoeba</taxon>
    </lineage>
</organism>
<accession>A0A175JW59</accession>
<reference evidence="2 3" key="1">
    <citation type="submission" date="2016-05" db="EMBL/GenBank/DDBJ databases">
        <title>First whole genome sequencing of Entamoeba histolytica HM1:IMSS-clone-6.</title>
        <authorList>
            <person name="Mukherjee Avik.K."/>
            <person name="Izumyama S."/>
            <person name="Nakada-Tsukui K."/>
            <person name="Nozaki T."/>
        </authorList>
    </citation>
    <scope>NUCLEOTIDE SEQUENCE [LARGE SCALE GENOMIC DNA]</scope>
    <source>
        <strain evidence="2 3">HM1:IMSS clone 6</strain>
    </source>
</reference>
<dbReference type="VEuPathDB" id="AmoebaDB:EHI8A_009640"/>
<dbReference type="EMBL" id="BDEQ01000001">
    <property type="protein sequence ID" value="GAT98019.1"/>
    <property type="molecule type" value="Genomic_DNA"/>
</dbReference>
<dbReference type="VEuPathDB" id="AmoebaDB:EHI7A_012930"/>
<gene>
    <name evidence="2" type="ORF">CL6EHI_146920</name>
</gene>
<dbReference type="VEuPathDB" id="AmoebaDB:EHI_146920"/>
<dbReference type="VEuPathDB" id="AmoebaDB:KM1_029250"/>
<comment type="caution">
    <text evidence="2">The sequence shown here is derived from an EMBL/GenBank/DDBJ whole genome shotgun (WGS) entry which is preliminary data.</text>
</comment>
<protein>
    <submittedName>
        <fullName evidence="2">Uncharacterized protein</fullName>
    </submittedName>
</protein>
<proteinExistence type="predicted"/>
<evidence type="ECO:0000256" key="1">
    <source>
        <dbReference type="SAM" id="Coils"/>
    </source>
</evidence>